<keyword evidence="8" id="KW-0539">Nucleus</keyword>
<feature type="non-terminal residue" evidence="13">
    <location>
        <position position="2002"/>
    </location>
</feature>
<dbReference type="InterPro" id="IPR003616">
    <property type="entry name" value="Post-SET_dom"/>
</dbReference>
<feature type="domain" description="SET" evidence="10">
    <location>
        <begin position="1387"/>
        <end position="1504"/>
    </location>
</feature>
<reference evidence="13 14" key="1">
    <citation type="submission" date="2021-06" db="EMBL/GenBank/DDBJ databases">
        <authorList>
            <person name="Palmer J.M."/>
        </authorList>
    </citation>
    <scope>NUCLEOTIDE SEQUENCE [LARGE SCALE GENOMIC DNA]</scope>
    <source>
        <strain evidence="13 14">GA_2019</strain>
        <tissue evidence="13">Muscle</tissue>
    </source>
</reference>
<evidence type="ECO:0000313" key="13">
    <source>
        <dbReference type="EMBL" id="MEQ2178087.1"/>
    </source>
</evidence>
<dbReference type="EMBL" id="JAHRIO010060568">
    <property type="protein sequence ID" value="MEQ2178087.1"/>
    <property type="molecule type" value="Genomic_DNA"/>
</dbReference>
<dbReference type="SMART" id="SM00317">
    <property type="entry name" value="SET"/>
    <property type="match status" value="1"/>
</dbReference>
<feature type="compositionally biased region" description="Acidic residues" evidence="9">
    <location>
        <begin position="1947"/>
        <end position="1956"/>
    </location>
</feature>
<feature type="compositionally biased region" description="Basic and acidic residues" evidence="9">
    <location>
        <begin position="358"/>
        <end position="374"/>
    </location>
</feature>
<keyword evidence="3" id="KW-0158">Chromosome</keyword>
<feature type="compositionally biased region" description="Basic and acidic residues" evidence="9">
    <location>
        <begin position="561"/>
        <end position="570"/>
    </location>
</feature>
<feature type="region of interest" description="Disordered" evidence="9">
    <location>
        <begin position="1169"/>
        <end position="1286"/>
    </location>
</feature>
<dbReference type="Pfam" id="PF17907">
    <property type="entry name" value="AWS"/>
    <property type="match status" value="1"/>
</dbReference>
<dbReference type="PANTHER" id="PTHR46711">
    <property type="entry name" value="HISTONE-LYSINE N-METHYLTRANSFERASE SETD2"/>
    <property type="match status" value="1"/>
</dbReference>
<feature type="region of interest" description="Disordered" evidence="9">
    <location>
        <begin position="854"/>
        <end position="884"/>
    </location>
</feature>
<feature type="compositionally biased region" description="Acidic residues" evidence="9">
    <location>
        <begin position="1745"/>
        <end position="1755"/>
    </location>
</feature>
<feature type="compositionally biased region" description="Polar residues" evidence="9">
    <location>
        <begin position="1107"/>
        <end position="1130"/>
    </location>
</feature>
<comment type="caution">
    <text evidence="13">The sequence shown here is derived from an EMBL/GenBank/DDBJ whole genome shotgun (WGS) entry which is preliminary data.</text>
</comment>
<evidence type="ECO:0000259" key="11">
    <source>
        <dbReference type="PROSITE" id="PS50868"/>
    </source>
</evidence>
<feature type="compositionally biased region" description="Polar residues" evidence="9">
    <location>
        <begin position="1052"/>
        <end position="1079"/>
    </location>
</feature>
<feature type="compositionally biased region" description="Basic and acidic residues" evidence="9">
    <location>
        <begin position="1888"/>
        <end position="1904"/>
    </location>
</feature>
<evidence type="ECO:0000256" key="9">
    <source>
        <dbReference type="SAM" id="MobiDB-lite"/>
    </source>
</evidence>
<feature type="compositionally biased region" description="Basic residues" evidence="9">
    <location>
        <begin position="99"/>
        <end position="111"/>
    </location>
</feature>
<feature type="compositionally biased region" description="Basic and acidic residues" evidence="9">
    <location>
        <begin position="1844"/>
        <end position="1859"/>
    </location>
</feature>
<evidence type="ECO:0000256" key="8">
    <source>
        <dbReference type="ARBA" id="ARBA00023242"/>
    </source>
</evidence>
<evidence type="ECO:0000256" key="4">
    <source>
        <dbReference type="ARBA" id="ARBA00022603"/>
    </source>
</evidence>
<dbReference type="Pfam" id="PF00856">
    <property type="entry name" value="SET"/>
    <property type="match status" value="1"/>
</dbReference>
<proteinExistence type="predicted"/>
<feature type="domain" description="AWS" evidence="12">
    <location>
        <begin position="1331"/>
        <end position="1385"/>
    </location>
</feature>
<feature type="compositionally biased region" description="Basic and acidic residues" evidence="9">
    <location>
        <begin position="1131"/>
        <end position="1142"/>
    </location>
</feature>
<feature type="compositionally biased region" description="Polar residues" evidence="9">
    <location>
        <begin position="1678"/>
        <end position="1705"/>
    </location>
</feature>
<feature type="compositionally biased region" description="Polar residues" evidence="9">
    <location>
        <begin position="1198"/>
        <end position="1219"/>
    </location>
</feature>
<evidence type="ECO:0000256" key="7">
    <source>
        <dbReference type="ARBA" id="ARBA00022853"/>
    </source>
</evidence>
<keyword evidence="6" id="KW-0949">S-adenosyl-L-methionine</keyword>
<feature type="compositionally biased region" description="Basic and acidic residues" evidence="9">
    <location>
        <begin position="64"/>
        <end position="75"/>
    </location>
</feature>
<feature type="region of interest" description="Disordered" evidence="9">
    <location>
        <begin position="899"/>
        <end position="922"/>
    </location>
</feature>
<feature type="region of interest" description="Disordered" evidence="9">
    <location>
        <begin position="1101"/>
        <end position="1154"/>
    </location>
</feature>
<gene>
    <name evidence="13" type="ORF">GOODEAATRI_010293</name>
</gene>
<organism evidence="13 14">
    <name type="scientific">Goodea atripinnis</name>
    <dbReference type="NCBI Taxonomy" id="208336"/>
    <lineage>
        <taxon>Eukaryota</taxon>
        <taxon>Metazoa</taxon>
        <taxon>Chordata</taxon>
        <taxon>Craniata</taxon>
        <taxon>Vertebrata</taxon>
        <taxon>Euteleostomi</taxon>
        <taxon>Actinopterygii</taxon>
        <taxon>Neopterygii</taxon>
        <taxon>Teleostei</taxon>
        <taxon>Neoteleostei</taxon>
        <taxon>Acanthomorphata</taxon>
        <taxon>Ovalentaria</taxon>
        <taxon>Atherinomorphae</taxon>
        <taxon>Cyprinodontiformes</taxon>
        <taxon>Goodeidae</taxon>
        <taxon>Goodea</taxon>
    </lineage>
</organism>
<dbReference type="InterPro" id="IPR046341">
    <property type="entry name" value="SET_dom_sf"/>
</dbReference>
<dbReference type="InterPro" id="IPR044437">
    <property type="entry name" value="SETD2/Set2_SET"/>
</dbReference>
<feature type="region of interest" description="Disordered" evidence="9">
    <location>
        <begin position="1043"/>
        <end position="1079"/>
    </location>
</feature>
<dbReference type="PROSITE" id="PS50868">
    <property type="entry name" value="POST_SET"/>
    <property type="match status" value="1"/>
</dbReference>
<evidence type="ECO:0000256" key="1">
    <source>
        <dbReference type="ARBA" id="ARBA00004123"/>
    </source>
</evidence>
<name>A0ABV0P376_9TELE</name>
<feature type="compositionally biased region" description="Low complexity" evidence="9">
    <location>
        <begin position="462"/>
        <end position="474"/>
    </location>
</feature>
<feature type="compositionally biased region" description="Basic and acidic residues" evidence="9">
    <location>
        <begin position="1169"/>
        <end position="1193"/>
    </location>
</feature>
<dbReference type="InterPro" id="IPR042294">
    <property type="entry name" value="SETD2_animal"/>
</dbReference>
<dbReference type="Proteomes" id="UP001476798">
    <property type="component" value="Unassembled WGS sequence"/>
</dbReference>
<keyword evidence="7" id="KW-0156">Chromatin regulator</keyword>
<feature type="domain" description="Post-SET" evidence="11">
    <location>
        <begin position="1511"/>
        <end position="1527"/>
    </location>
</feature>
<feature type="compositionally biased region" description="Basic and acidic residues" evidence="9">
    <location>
        <begin position="187"/>
        <end position="201"/>
    </location>
</feature>
<dbReference type="SMART" id="SM00508">
    <property type="entry name" value="PostSET"/>
    <property type="match status" value="1"/>
</dbReference>
<dbReference type="PROSITE" id="PS51215">
    <property type="entry name" value="AWS"/>
    <property type="match status" value="1"/>
</dbReference>
<feature type="compositionally biased region" description="Low complexity" evidence="9">
    <location>
        <begin position="88"/>
        <end position="98"/>
    </location>
</feature>
<dbReference type="InterPro" id="IPR001214">
    <property type="entry name" value="SET_dom"/>
</dbReference>
<keyword evidence="14" id="KW-1185">Reference proteome</keyword>
<sequence>MLSNHLLPKGTKMRVNLEDQGRQKVSFSFSQTKKPLQSSFFISASPDTTVAEPHNASSQSILDKVGKNTENKPEQKQTVLVPASTPETRSQTSVSSSTRLKKNLGKMHFKKQILSVSVTEEKPKPDSSEELLTSESEVLQISSSDTELPAPPSENIIIDSPSKNATTEASETKEDPNLKKPASSSGKDGDSSSCTDRDYNVYKRKTRSQSDSATPCSEPDGDITNVSSIRKSIDSKSKTNSDSRSKEAKRSSSNSHAGEKEKNSSKRTETQETSSSYTKSDRDSRITSSRSSRSDKDRRRSRSRSRSRSRGSRTSSSLSRSERSRCDRVSRSERLYYHESDRRSHRSSPRREKRRSRSRTERTRYSSDSEDDHRKTRTRTGGSSRSSNYSHKVSQSSSYSRSEKSSKSLASPHSSEIDKRTQSSKSERTSKRSSDSDSQHRCSPDLDSSNRKSSSHHKSETSTKFSSSSTYSKSQLRDKHRKNSSCDSEGEYKAKSQPYDKNSSSLEKSKDFQEKTSRSDSKQVTPSRSSVKSPRHHRQSDDMFHSPAKAPSCATTAEFSPLKEREKSDSEPGEDAQGGQGVKEMVLSTEESLPESLGKTEQETKAVLELETQNASATTPIEDLMPVGITLENICNVKASEPDASLNAAVVNLGKSEDSLLCEKDDRVLKPCLDATETNITAVLNSGKREDSIICEKDDKVLKPSLDATEANITHEIQLNTNTEIVESNEVLAAEKQSDPHKSDLSCLEAESQLLVGQQSKDGAKKSACTTRKSRWDIVGQDLCESGNSNRAICADSNLSPKKVISFKKIEFSKDCAQQDLDSKGNIQSRDAKHSSLELDASLVTFKCEDQSKPSQASTSIDRCDLNRATSQKPNTDDPPPIKNQISQVHSAALGHIQSSDACDSKSKESTHSSKSDTRTLINQDMLATPSDASDSDNSAYDSDCDKAIKQFHSVVVVPKHSSLTKDVEDGHASLCTPLHLSELPNAQMGTANQATAQQTQPTTTSLVESPHISVLCQSQSNMIDSTSHSEGSSTVSGQLFVADHNGPQGGATDSTPLLNNSRQCEQSLKQHEISSQGEQVHLQYQPNTFSDNLNKMSFSLGWDFSQPEQPTSTCQQPDSSHGPQLNTKATADDSKEPEQRLSIHSGTHQSPNMQTIKRLYLHTHEHYQEPSGEIHPDSLTNDHDDYSVEKSSGHSKALNTPGSASSVQGHEISSNSRGSAVFDPPREDNLRPHRGRGPPKKRRPEIESDSDNEAEAGPSGKRERQGDVAVSKEAPVKAEADRPSLTLRNFQDASRWKDLAKTKKMPPYFDLIEENMYLTERKKSKSHRDIKRMQCECPLLSREDRAKGVMACGEDCLNRLLMIECSSRCLNGAYCSNRRFQKKQHADFEVILTEDKGWGLRAARDLAPNTFVLEYCGEVLDHKEFKTRVKEYARSKNIHYYFMALKNNEIIDATLKGNCSRFMNHSCEPNCETQKWTVNGQLRVGFFTTKAVTTGTELTFDYQFQRYGKEAQKCFCGAPSCRGFLGGENRVSVRAAGGKMKKDRSRKSALTTVDEELEALLENGEGLYDEKQVVSLCRLMVRVETMEQKLLCLKLIQDTQNPSCLKQFLDHHGLSLLWIFMVELSEAKGNSANNTKLQVEIMKTLAVLPISTKNMLEESKVLTLIQRWAQIKTLPQQTEMDGYSSENTSRAQTPLNTPDGSSSKLVPELDGDTSKPAVYRRLKIISENSLDSALSDASKASDGKEDEEEEEEAENVNPDPPDGASLKDEHLSEAADPTKESMEESGKEVSKQDKLETSSGSLQQPQDVDMNDEAEFDLKIEETKEGQTDEIQTSKVPCEAQVSEEKSDSQNTPEKPESEDLSSIKADESESQPNQTVSVDIPTEQPSEAKEMDKETQEVEKPPSTEPHPGESATEAPPNSETPEAPVPSEVTTMQVEPSVIGTPSQDEEEGVSDVESERSQEPQLSVLDISGMAARLLESWKDLKEVYRIPKKSQVEKEAR</sequence>
<keyword evidence="4" id="KW-0489">Methyltransferase</keyword>
<dbReference type="SUPFAM" id="SSF82199">
    <property type="entry name" value="SET domain"/>
    <property type="match status" value="1"/>
</dbReference>
<dbReference type="InterPro" id="IPR006560">
    <property type="entry name" value="AWS_dom"/>
</dbReference>
<accession>A0ABV0P376</accession>
<feature type="compositionally biased region" description="Polar residues" evidence="9">
    <location>
        <begin position="522"/>
        <end position="532"/>
    </location>
</feature>
<feature type="compositionally biased region" description="Polar residues" evidence="9">
    <location>
        <begin position="1798"/>
        <end position="1807"/>
    </location>
</feature>
<comment type="subcellular location">
    <subcellularLocation>
        <location evidence="2">Chromosome</location>
    </subcellularLocation>
    <subcellularLocation>
        <location evidence="1">Nucleus</location>
    </subcellularLocation>
</comment>
<feature type="compositionally biased region" description="Basic residues" evidence="9">
    <location>
        <begin position="343"/>
        <end position="357"/>
    </location>
</feature>
<feature type="region of interest" description="Disordered" evidence="9">
    <location>
        <begin position="1678"/>
        <end position="1714"/>
    </location>
</feature>
<feature type="compositionally biased region" description="Basic and acidic residues" evidence="9">
    <location>
        <begin position="231"/>
        <end position="250"/>
    </location>
</feature>
<feature type="compositionally biased region" description="Basic and acidic residues" evidence="9">
    <location>
        <begin position="415"/>
        <end position="450"/>
    </location>
</feature>
<protein>
    <recommendedName>
        <fullName evidence="15">SET domain containing 2, histone lysine methyltransferase</fullName>
    </recommendedName>
</protein>
<evidence type="ECO:0000259" key="12">
    <source>
        <dbReference type="PROSITE" id="PS51215"/>
    </source>
</evidence>
<keyword evidence="5" id="KW-0808">Transferase</keyword>
<feature type="compositionally biased region" description="Basic and acidic residues" evidence="9">
    <location>
        <begin position="257"/>
        <end position="270"/>
    </location>
</feature>
<evidence type="ECO:0000256" key="6">
    <source>
        <dbReference type="ARBA" id="ARBA00022691"/>
    </source>
</evidence>
<feature type="compositionally biased region" description="Basic and acidic residues" evidence="9">
    <location>
        <begin position="320"/>
        <end position="342"/>
    </location>
</feature>
<evidence type="ECO:0000259" key="10">
    <source>
        <dbReference type="PROSITE" id="PS50280"/>
    </source>
</evidence>
<feature type="compositionally biased region" description="Basic residues" evidence="9">
    <location>
        <begin position="299"/>
        <end position="311"/>
    </location>
</feature>
<feature type="compositionally biased region" description="Low complexity" evidence="9">
    <location>
        <begin position="1732"/>
        <end position="1741"/>
    </location>
</feature>
<feature type="compositionally biased region" description="Polar residues" evidence="9">
    <location>
        <begin position="1143"/>
        <end position="1154"/>
    </location>
</feature>
<feature type="compositionally biased region" description="Basic and acidic residues" evidence="9">
    <location>
        <begin position="1817"/>
        <end position="1828"/>
    </location>
</feature>
<evidence type="ECO:0000313" key="14">
    <source>
        <dbReference type="Proteomes" id="UP001476798"/>
    </source>
</evidence>
<dbReference type="Gene3D" id="2.170.270.10">
    <property type="entry name" value="SET domain"/>
    <property type="match status" value="1"/>
</dbReference>
<dbReference type="PANTHER" id="PTHR46711:SF1">
    <property type="entry name" value="HISTONE-LYSINE N-METHYLTRANSFERASE SETD2"/>
    <property type="match status" value="1"/>
</dbReference>
<dbReference type="PROSITE" id="PS50280">
    <property type="entry name" value="SET"/>
    <property type="match status" value="1"/>
</dbReference>
<feature type="compositionally biased region" description="Basic residues" evidence="9">
    <location>
        <begin position="1233"/>
        <end position="1244"/>
    </location>
</feature>
<dbReference type="SMART" id="SM00570">
    <property type="entry name" value="AWS"/>
    <property type="match status" value="1"/>
</dbReference>
<feature type="compositionally biased region" description="Low complexity" evidence="9">
    <location>
        <begin position="379"/>
        <end position="400"/>
    </location>
</feature>
<feature type="compositionally biased region" description="Basic and acidic residues" evidence="9">
    <location>
        <begin position="507"/>
        <end position="521"/>
    </location>
</feature>
<feature type="region of interest" description="Disordered" evidence="9">
    <location>
        <begin position="47"/>
        <end position="582"/>
    </location>
</feature>
<evidence type="ECO:0000256" key="5">
    <source>
        <dbReference type="ARBA" id="ARBA00022679"/>
    </source>
</evidence>
<evidence type="ECO:0000256" key="2">
    <source>
        <dbReference type="ARBA" id="ARBA00004286"/>
    </source>
</evidence>
<feature type="compositionally biased region" description="Basic and acidic residues" evidence="9">
    <location>
        <begin position="1766"/>
        <end position="1797"/>
    </location>
</feature>
<evidence type="ECO:0008006" key="15">
    <source>
        <dbReference type="Google" id="ProtNLM"/>
    </source>
</evidence>
<dbReference type="CDD" id="cd19172">
    <property type="entry name" value="SET_SETD2"/>
    <property type="match status" value="1"/>
</dbReference>
<evidence type="ECO:0000256" key="3">
    <source>
        <dbReference type="ARBA" id="ARBA00022454"/>
    </source>
</evidence>
<feature type="compositionally biased region" description="Basic and acidic residues" evidence="9">
    <location>
        <begin position="903"/>
        <end position="918"/>
    </location>
</feature>
<feature type="region of interest" description="Disordered" evidence="9">
    <location>
        <begin position="1732"/>
        <end position="1965"/>
    </location>
</feature>